<dbReference type="EMBL" id="LKEB01000086">
    <property type="protein sequence ID" value="ROV92228.1"/>
    <property type="molecule type" value="Genomic_DNA"/>
</dbReference>
<dbReference type="Proteomes" id="UP000285146">
    <property type="component" value="Unassembled WGS sequence"/>
</dbReference>
<evidence type="ECO:0000256" key="1">
    <source>
        <dbReference type="SAM" id="MobiDB-lite"/>
    </source>
</evidence>
<protein>
    <submittedName>
        <fullName evidence="2">Uncharacterized protein</fullName>
    </submittedName>
</protein>
<reference evidence="2 3" key="1">
    <citation type="submission" date="2015-09" db="EMBL/GenBank/DDBJ databases">
        <title>Host preference determinants of Valsa canker pathogens revealed by comparative genomics.</title>
        <authorList>
            <person name="Yin Z."/>
            <person name="Huang L."/>
        </authorList>
    </citation>
    <scope>NUCLEOTIDE SEQUENCE [LARGE SCALE GENOMIC DNA]</scope>
    <source>
        <strain evidence="2 3">SXYLt</strain>
    </source>
</reference>
<keyword evidence="3" id="KW-1185">Reference proteome</keyword>
<feature type="region of interest" description="Disordered" evidence="1">
    <location>
        <begin position="34"/>
        <end position="69"/>
    </location>
</feature>
<comment type="caution">
    <text evidence="2">The sequence shown here is derived from an EMBL/GenBank/DDBJ whole genome shotgun (WGS) entry which is preliminary data.</text>
</comment>
<name>A0A423VMH4_9PEZI</name>
<evidence type="ECO:0000313" key="3">
    <source>
        <dbReference type="Proteomes" id="UP000285146"/>
    </source>
</evidence>
<accession>A0A423VMH4</accession>
<organism evidence="2 3">
    <name type="scientific">Cytospora leucostoma</name>
    <dbReference type="NCBI Taxonomy" id="1230097"/>
    <lineage>
        <taxon>Eukaryota</taxon>
        <taxon>Fungi</taxon>
        <taxon>Dikarya</taxon>
        <taxon>Ascomycota</taxon>
        <taxon>Pezizomycotina</taxon>
        <taxon>Sordariomycetes</taxon>
        <taxon>Sordariomycetidae</taxon>
        <taxon>Diaporthales</taxon>
        <taxon>Cytosporaceae</taxon>
        <taxon>Cytospora</taxon>
    </lineage>
</organism>
<dbReference type="OrthoDB" id="62952at2759"/>
<proteinExistence type="predicted"/>
<dbReference type="AlphaFoldDB" id="A0A423VMH4"/>
<dbReference type="STRING" id="1230097.A0A423VMH4"/>
<evidence type="ECO:0000313" key="2">
    <source>
        <dbReference type="EMBL" id="ROV92228.1"/>
    </source>
</evidence>
<dbReference type="InParanoid" id="A0A423VMH4"/>
<gene>
    <name evidence="2" type="ORF">VPNG_09656</name>
</gene>
<feature type="compositionally biased region" description="Polar residues" evidence="1">
    <location>
        <begin position="53"/>
        <end position="69"/>
    </location>
</feature>
<sequence>MSSTEYLGGHSSIADNSMAIDSAADTEPIDGGISVVGKTLPGSNEPIAPAESATGTDAFDTSNDVPTEKTMQVGSPIMKLPTEIRQMIAKFAATQIVDQRGKVPLTLSMVPEGITQVSKEFRDYTLREFYSSRDFSIQVPRNTDKLRRIHGLMDLQSLDRMSPNKSGRTTDMLKQAAEKVVSETEGCIEACAIFGLLHYHHVESIRVVFNGRCRFVCGDEFSPWQSGSFVLGFKAFDNNARPNEQLRHNWISRQFKFKRNRDWKDFESVRVLYASQLRDLLYFVDRPVFDATSFEDVLFHPAVQHIVKEMCLMGVMGAPALDWVEIILEDYENDEFRKSLGMD</sequence>